<dbReference type="SMART" id="SM00558">
    <property type="entry name" value="JmjC"/>
    <property type="match status" value="1"/>
</dbReference>
<dbReference type="GO" id="GO:0046872">
    <property type="term" value="F:metal ion binding"/>
    <property type="evidence" value="ECO:0007669"/>
    <property type="project" value="UniProtKB-KW"/>
</dbReference>
<dbReference type="PROSITE" id="PS51184">
    <property type="entry name" value="JMJC"/>
    <property type="match status" value="1"/>
</dbReference>
<keyword evidence="4" id="KW-0560">Oxidoreductase</keyword>
<dbReference type="GO" id="GO:0005840">
    <property type="term" value="C:ribosome"/>
    <property type="evidence" value="ECO:0007669"/>
    <property type="project" value="UniProtKB-KW"/>
</dbReference>
<dbReference type="Gene3D" id="2.60.120.650">
    <property type="entry name" value="Cupin"/>
    <property type="match status" value="1"/>
</dbReference>
<reference evidence="7 8" key="1">
    <citation type="submission" date="2017-08" db="EMBL/GenBank/DDBJ databases">
        <authorList>
            <person name="de Groot N.N."/>
        </authorList>
    </citation>
    <scope>NUCLEOTIDE SEQUENCE [LARGE SCALE GENOMIC DNA]</scope>
    <source>
        <strain evidence="7 8">Nm15</strain>
    </source>
</reference>
<dbReference type="Pfam" id="PF08007">
    <property type="entry name" value="JmjC_2"/>
    <property type="match status" value="1"/>
</dbReference>
<evidence type="ECO:0000256" key="5">
    <source>
        <dbReference type="ARBA" id="ARBA00023004"/>
    </source>
</evidence>
<feature type="domain" description="JmjC" evidence="6">
    <location>
        <begin position="91"/>
        <end position="217"/>
    </location>
</feature>
<dbReference type="PANTHER" id="PTHR13096:SF8">
    <property type="entry name" value="RIBOSOMAL OXYGENASE 1"/>
    <property type="match status" value="1"/>
</dbReference>
<proteinExistence type="predicted"/>
<dbReference type="OrthoDB" id="9764016at2"/>
<sequence length="369" mass="42726">MGGITPKDFLSDYWQKRPLLIKNALPGFNGLLTRDELIKYACTEDVQSRLVIHKKGKWHLQHGPLNEYDFTKLPKKQWTLLVQEVNHFLPSARDLLKKFCFIPHARLDDLMVSYAPKGGGIGPHFDSYDVFLLQGMGSRRWQISSQQDDEFIVDAPLRILKNFLPEQEWVLNVGDMLYLPPKYAHNGIAETDCMTYSIGFRAPSYHELMMQFLIYLQDGLTVEGRYSDPDLRLQVYPSEINVAMLSQVDSILKKIKWNRTDIQNFLGIYLSEPKPHVFFEQPTNPLSSDLFLRQIMKNGVQLNLKSRMLSGVNKLFMNGEIFEVGDDAYHVLIKLANDQEILPPLSMDEETEEVLYQWYVNGYVEVIKD</sequence>
<organism evidence="7 8">
    <name type="scientific">Nitrosomonas ureae</name>
    <dbReference type="NCBI Taxonomy" id="44577"/>
    <lineage>
        <taxon>Bacteria</taxon>
        <taxon>Pseudomonadati</taxon>
        <taxon>Pseudomonadota</taxon>
        <taxon>Betaproteobacteria</taxon>
        <taxon>Nitrosomonadales</taxon>
        <taxon>Nitrosomonadaceae</taxon>
        <taxon>Nitrosomonas</taxon>
    </lineage>
</organism>
<evidence type="ECO:0000313" key="8">
    <source>
        <dbReference type="Proteomes" id="UP000242498"/>
    </source>
</evidence>
<dbReference type="GO" id="GO:0016706">
    <property type="term" value="F:2-oxoglutarate-dependent dioxygenase activity"/>
    <property type="evidence" value="ECO:0007669"/>
    <property type="project" value="TreeGrafter"/>
</dbReference>
<evidence type="ECO:0000256" key="2">
    <source>
        <dbReference type="ARBA" id="ARBA00022723"/>
    </source>
</evidence>
<keyword evidence="5" id="KW-0408">Iron</keyword>
<keyword evidence="2" id="KW-0479">Metal-binding</keyword>
<comment type="cofactor">
    <cofactor evidence="1">
        <name>Fe(2+)</name>
        <dbReference type="ChEBI" id="CHEBI:29033"/>
    </cofactor>
</comment>
<gene>
    <name evidence="7" type="ORF">SAMN06296273_1421</name>
</gene>
<accession>A0A285BXP6</accession>
<keyword evidence="3" id="KW-0223">Dioxygenase</keyword>
<dbReference type="SUPFAM" id="SSF51197">
    <property type="entry name" value="Clavaminate synthase-like"/>
    <property type="match status" value="1"/>
</dbReference>
<protein>
    <submittedName>
        <fullName evidence="7">50S ribosomal protein L16 3-hydroxylase</fullName>
    </submittedName>
</protein>
<dbReference type="PANTHER" id="PTHR13096">
    <property type="entry name" value="MINA53 MYC INDUCED NUCLEAR ANTIGEN"/>
    <property type="match status" value="1"/>
</dbReference>
<keyword evidence="7" id="KW-0689">Ribosomal protein</keyword>
<dbReference type="InterPro" id="IPR003347">
    <property type="entry name" value="JmjC_dom"/>
</dbReference>
<evidence type="ECO:0000256" key="3">
    <source>
        <dbReference type="ARBA" id="ARBA00022964"/>
    </source>
</evidence>
<dbReference type="InterPro" id="IPR046799">
    <property type="entry name" value="ROXA-like_wH"/>
</dbReference>
<dbReference type="InterPro" id="IPR039994">
    <property type="entry name" value="NO66-like"/>
</dbReference>
<evidence type="ECO:0000259" key="6">
    <source>
        <dbReference type="PROSITE" id="PS51184"/>
    </source>
</evidence>
<keyword evidence="7" id="KW-0687">Ribonucleoprotein</keyword>
<dbReference type="Gene3D" id="3.40.366.30">
    <property type="entry name" value="50S ribosomal protein L16 arginine hydroxylase, Chain A, Domain 2"/>
    <property type="match status" value="1"/>
</dbReference>
<dbReference type="Proteomes" id="UP000242498">
    <property type="component" value="Chromosome I"/>
</dbReference>
<evidence type="ECO:0000313" key="7">
    <source>
        <dbReference type="EMBL" id="SNX59970.1"/>
    </source>
</evidence>
<dbReference type="RefSeq" id="WP_096292642.1">
    <property type="nucleotide sequence ID" value="NZ_LT907782.1"/>
</dbReference>
<evidence type="ECO:0000256" key="1">
    <source>
        <dbReference type="ARBA" id="ARBA00001954"/>
    </source>
</evidence>
<dbReference type="AlphaFoldDB" id="A0A285BXP6"/>
<dbReference type="Pfam" id="PF20514">
    <property type="entry name" value="WHD_ROXA"/>
    <property type="match status" value="1"/>
</dbReference>
<evidence type="ECO:0000256" key="4">
    <source>
        <dbReference type="ARBA" id="ARBA00023002"/>
    </source>
</evidence>
<dbReference type="EMBL" id="LT907782">
    <property type="protein sequence ID" value="SNX59970.1"/>
    <property type="molecule type" value="Genomic_DNA"/>
</dbReference>
<name>A0A285BXP6_9PROT</name>